<evidence type="ECO:0000259" key="1">
    <source>
        <dbReference type="Pfam" id="PF13472"/>
    </source>
</evidence>
<dbReference type="Gene3D" id="3.40.50.1110">
    <property type="entry name" value="SGNH hydrolase"/>
    <property type="match status" value="1"/>
</dbReference>
<dbReference type="EMBL" id="VUMM01000005">
    <property type="protein sequence ID" value="MSS01314.1"/>
    <property type="molecule type" value="Genomic_DNA"/>
</dbReference>
<dbReference type="Pfam" id="PF13472">
    <property type="entry name" value="Lipase_GDSL_2"/>
    <property type="match status" value="1"/>
</dbReference>
<feature type="domain" description="SGNH hydrolase-type esterase" evidence="1">
    <location>
        <begin position="106"/>
        <end position="235"/>
    </location>
</feature>
<dbReference type="AlphaFoldDB" id="A0A7X2N2K9"/>
<organism evidence="2 3">
    <name type="scientific">Floccifex porci</name>
    <dbReference type="NCBI Taxonomy" id="2606629"/>
    <lineage>
        <taxon>Bacteria</taxon>
        <taxon>Bacillati</taxon>
        <taxon>Bacillota</taxon>
        <taxon>Erysipelotrichia</taxon>
        <taxon>Erysipelotrichales</taxon>
        <taxon>Erysipelotrichaceae</taxon>
        <taxon>Floccifex</taxon>
    </lineage>
</organism>
<sequence>MKNKNRKMVWIFAAVLLIAAIVVFVLLNQSDSSKGIAYIQKQEKLKVDDIQDTLLKKKQAERKEAIAQGKLDVFSLVDDFVFYGDSRVMGYDVYGLLDVNRIFAGTGYTFKNVEEWDESLKNLNPSYVFISYGINDLGLKLDEVYEYGYDGLAKEKMNHILEIVPNAKIYLCSIIPCSPSVAQEHPAWANYKNYNEKLKKACSAIENCTYVDTAPLADEGNANIYSGDGIHFTKSFYTDWLNAIVDSMDN</sequence>
<dbReference type="SUPFAM" id="SSF52266">
    <property type="entry name" value="SGNH hydrolase"/>
    <property type="match status" value="1"/>
</dbReference>
<keyword evidence="3" id="KW-1185">Reference proteome</keyword>
<reference evidence="2 3" key="1">
    <citation type="submission" date="2019-08" db="EMBL/GenBank/DDBJ databases">
        <title>In-depth cultivation of the pig gut microbiome towards novel bacterial diversity and tailored functional studies.</title>
        <authorList>
            <person name="Wylensek D."/>
            <person name="Hitch T.C.A."/>
            <person name="Clavel T."/>
        </authorList>
    </citation>
    <scope>NUCLEOTIDE SEQUENCE [LARGE SCALE GENOMIC DNA]</scope>
    <source>
        <strain evidence="2 3">LKV-178-WT-2G</strain>
    </source>
</reference>
<dbReference type="Proteomes" id="UP000470082">
    <property type="component" value="Unassembled WGS sequence"/>
</dbReference>
<gene>
    <name evidence="2" type="ORF">FYJ50_04215</name>
</gene>
<comment type="caution">
    <text evidence="2">The sequence shown here is derived from an EMBL/GenBank/DDBJ whole genome shotgun (WGS) entry which is preliminary data.</text>
</comment>
<dbReference type="InterPro" id="IPR013830">
    <property type="entry name" value="SGNH_hydro"/>
</dbReference>
<dbReference type="InterPro" id="IPR036514">
    <property type="entry name" value="SGNH_hydro_sf"/>
</dbReference>
<name>A0A7X2N2K9_9FIRM</name>
<evidence type="ECO:0000313" key="3">
    <source>
        <dbReference type="Proteomes" id="UP000470082"/>
    </source>
</evidence>
<proteinExistence type="predicted"/>
<dbReference type="RefSeq" id="WP_154459792.1">
    <property type="nucleotide sequence ID" value="NZ_VUMM01000005.1"/>
</dbReference>
<accession>A0A7X2N2K9</accession>
<evidence type="ECO:0000313" key="2">
    <source>
        <dbReference type="EMBL" id="MSS01314.1"/>
    </source>
</evidence>
<protein>
    <recommendedName>
        <fullName evidence="1">SGNH hydrolase-type esterase domain-containing protein</fullName>
    </recommendedName>
</protein>